<dbReference type="InterPro" id="IPR013785">
    <property type="entry name" value="Aldolase_TIM"/>
</dbReference>
<comment type="caution">
    <text evidence="5">The sequence shown here is derived from an EMBL/GenBank/DDBJ whole genome shotgun (WGS) entry which is preliminary data.</text>
</comment>
<keyword evidence="3" id="KW-1133">Transmembrane helix</keyword>
<feature type="domain" description="Glutamate synthase" evidence="4">
    <location>
        <begin position="163"/>
        <end position="480"/>
    </location>
</feature>
<gene>
    <name evidence="5" type="ORF">DES47_102954</name>
</gene>
<name>A0A4R6QR36_9BURK</name>
<dbReference type="CDD" id="cd02808">
    <property type="entry name" value="GltS_FMN"/>
    <property type="match status" value="1"/>
</dbReference>
<evidence type="ECO:0000256" key="3">
    <source>
        <dbReference type="SAM" id="Phobius"/>
    </source>
</evidence>
<evidence type="ECO:0000313" key="6">
    <source>
        <dbReference type="Proteomes" id="UP000295361"/>
    </source>
</evidence>
<dbReference type="InterPro" id="IPR027283">
    <property type="entry name" value="YerD"/>
</dbReference>
<dbReference type="SUPFAM" id="SSF51395">
    <property type="entry name" value="FMN-linked oxidoreductases"/>
    <property type="match status" value="1"/>
</dbReference>
<dbReference type="GO" id="GO:0015930">
    <property type="term" value="F:glutamate synthase activity"/>
    <property type="evidence" value="ECO:0007669"/>
    <property type="project" value="InterPro"/>
</dbReference>
<proteinExistence type="inferred from homology"/>
<feature type="transmembrane region" description="Helical" evidence="3">
    <location>
        <begin position="12"/>
        <end position="33"/>
    </location>
</feature>
<dbReference type="PIRSF" id="PIRSF500060">
    <property type="entry name" value="UCP500060"/>
    <property type="match status" value="1"/>
</dbReference>
<dbReference type="EMBL" id="SNXS01000002">
    <property type="protein sequence ID" value="TDP73207.1"/>
    <property type="molecule type" value="Genomic_DNA"/>
</dbReference>
<evidence type="ECO:0000313" key="5">
    <source>
        <dbReference type="EMBL" id="TDP73207.1"/>
    </source>
</evidence>
<accession>A0A4R6QR36</accession>
<evidence type="ECO:0000256" key="1">
    <source>
        <dbReference type="ARBA" id="ARBA00009716"/>
    </source>
</evidence>
<evidence type="ECO:0000256" key="2">
    <source>
        <dbReference type="PIRNR" id="PIRNR006429"/>
    </source>
</evidence>
<dbReference type="InterPro" id="IPR024188">
    <property type="entry name" value="GltB"/>
</dbReference>
<dbReference type="PANTHER" id="PTHR43819:SF1">
    <property type="entry name" value="ARCHAEAL-TYPE GLUTAMATE SYNTHASE [NADPH]"/>
    <property type="match status" value="1"/>
</dbReference>
<organism evidence="5 6">
    <name type="scientific">Roseateles toxinivorans</name>
    <dbReference type="NCBI Taxonomy" id="270368"/>
    <lineage>
        <taxon>Bacteria</taxon>
        <taxon>Pseudomonadati</taxon>
        <taxon>Pseudomonadota</taxon>
        <taxon>Betaproteobacteria</taxon>
        <taxon>Burkholderiales</taxon>
        <taxon>Sphaerotilaceae</taxon>
        <taxon>Roseateles</taxon>
    </lineage>
</organism>
<keyword evidence="6" id="KW-1185">Reference proteome</keyword>
<dbReference type="FunFam" id="3.20.20.70:FF:000156">
    <property type="entry name" value="Glutamate synthase domain protein"/>
    <property type="match status" value="1"/>
</dbReference>
<dbReference type="RefSeq" id="WP_133700603.1">
    <property type="nucleotide sequence ID" value="NZ_SNXS01000002.1"/>
</dbReference>
<dbReference type="OrthoDB" id="9795032at2"/>
<protein>
    <submittedName>
        <fullName evidence="5">Glutamate synthase domain-containing protein 2</fullName>
    </submittedName>
</protein>
<keyword evidence="3" id="KW-0812">Transmembrane</keyword>
<dbReference type="PIRSF" id="PIRSF006429">
    <property type="entry name" value="GOGAT_lg_2"/>
    <property type="match status" value="1"/>
</dbReference>
<comment type="similarity">
    <text evidence="1 2">Belongs to the glutamate synthase family.</text>
</comment>
<dbReference type="InParanoid" id="A0A4R6QR36"/>
<dbReference type="Pfam" id="PF01645">
    <property type="entry name" value="Glu_synthase"/>
    <property type="match status" value="1"/>
</dbReference>
<reference evidence="5 6" key="1">
    <citation type="submission" date="2019-03" db="EMBL/GenBank/DDBJ databases">
        <title>Genomic Encyclopedia of Type Strains, Phase IV (KMG-IV): sequencing the most valuable type-strain genomes for metagenomic binning, comparative biology and taxonomic classification.</title>
        <authorList>
            <person name="Goeker M."/>
        </authorList>
    </citation>
    <scope>NUCLEOTIDE SEQUENCE [LARGE SCALE GENOMIC DNA]</scope>
    <source>
        <strain evidence="5 6">DSM 16998</strain>
    </source>
</reference>
<dbReference type="InterPro" id="IPR002932">
    <property type="entry name" value="Glu_synthdom"/>
</dbReference>
<evidence type="ECO:0000259" key="4">
    <source>
        <dbReference type="Pfam" id="PF01645"/>
    </source>
</evidence>
<sequence length="547" mass="59464">MPAWLLALDRHFPLRYSTWLLCIVGCLLCAFVWVVTGQMGLATLVFAGLAALGLRDVRQVKRSVLRNYPVIGHLRFLLEFIRPEIRQYFLESDNEATPFSRQQRSLVYQRAKGDSDKRPFGTQRDVRASGYEWINHSMVPTALDSHDFRITIGAGRAQPYSASIFNISAMSFGALSANAILSLNSGARQGGFAHDTGEGSISVHHRQHGGDLIWEIGSGYFGCRNDDGSFNPERFMTNARDPQVKMIELKLSQGAKPGHGGVLPGPKVTAEIAQARGVAIGEDCISPASHGAFSTPIEMMRFIDRLRDMSGGKPTGFKLCIGHPWEWFAICKAMLETGITPDFIVVDGAEGGTGAAPLEFTDHVGAPLQEGLLLVHNTLVGLDLRDKIRLGCAGKVVSAFDIARMLALGADWCNSARGFMFALGCIQAQNCHTGHCPTGVSTQDPVRQQALVVPDKAQRVFHFHDNTLKALKELVQAAGLQHPSEISAAHIVQRISAHEVKLLSGLLPFVARGALLHGELPHNTFKLYWPVASAHSFHASAALTAAP</sequence>
<keyword evidence="3" id="KW-0472">Membrane</keyword>
<dbReference type="Proteomes" id="UP000295361">
    <property type="component" value="Unassembled WGS sequence"/>
</dbReference>
<dbReference type="GO" id="GO:0006537">
    <property type="term" value="P:glutamate biosynthetic process"/>
    <property type="evidence" value="ECO:0007669"/>
    <property type="project" value="InterPro"/>
</dbReference>
<dbReference type="PANTHER" id="PTHR43819">
    <property type="entry name" value="ARCHAEAL-TYPE GLUTAMATE SYNTHASE [NADPH]"/>
    <property type="match status" value="1"/>
</dbReference>
<dbReference type="Gene3D" id="3.20.20.70">
    <property type="entry name" value="Aldolase class I"/>
    <property type="match status" value="1"/>
</dbReference>
<dbReference type="AlphaFoldDB" id="A0A4R6QR36"/>